<keyword evidence="2" id="KW-0813">Transport</keyword>
<evidence type="ECO:0000256" key="1">
    <source>
        <dbReference type="ARBA" id="ARBA00006545"/>
    </source>
</evidence>
<evidence type="ECO:0000259" key="4">
    <source>
        <dbReference type="Pfam" id="PF12624"/>
    </source>
</evidence>
<dbReference type="PANTHER" id="PTHR16166:SF93">
    <property type="entry name" value="INTERMEMBRANE LIPID TRANSFER PROTEIN VPS13"/>
    <property type="match status" value="1"/>
</dbReference>
<evidence type="ECO:0000256" key="3">
    <source>
        <dbReference type="ARBA" id="ARBA00023055"/>
    </source>
</evidence>
<keyword evidence="3" id="KW-0445">Lipid transport</keyword>
<reference evidence="7" key="1">
    <citation type="submission" date="2022-01" db="EMBL/GenBank/DDBJ databases">
        <authorList>
            <person name="King R."/>
        </authorList>
    </citation>
    <scope>NUCLEOTIDE SEQUENCE</scope>
</reference>
<dbReference type="Pfam" id="PF12624">
    <property type="entry name" value="VPS13_N"/>
    <property type="match status" value="1"/>
</dbReference>
<dbReference type="InterPro" id="IPR009543">
    <property type="entry name" value="VPS13_VAB"/>
</dbReference>
<dbReference type="OrthoDB" id="428159at2759"/>
<dbReference type="Proteomes" id="UP001153636">
    <property type="component" value="Chromosome 10"/>
</dbReference>
<name>A0A9P0CGT8_9CUCU</name>
<organism evidence="7 8">
    <name type="scientific">Psylliodes chrysocephalus</name>
    <dbReference type="NCBI Taxonomy" id="3402493"/>
    <lineage>
        <taxon>Eukaryota</taxon>
        <taxon>Metazoa</taxon>
        <taxon>Ecdysozoa</taxon>
        <taxon>Arthropoda</taxon>
        <taxon>Hexapoda</taxon>
        <taxon>Insecta</taxon>
        <taxon>Pterygota</taxon>
        <taxon>Neoptera</taxon>
        <taxon>Endopterygota</taxon>
        <taxon>Coleoptera</taxon>
        <taxon>Polyphaga</taxon>
        <taxon>Cucujiformia</taxon>
        <taxon>Chrysomeloidea</taxon>
        <taxon>Chrysomelidae</taxon>
        <taxon>Galerucinae</taxon>
        <taxon>Alticini</taxon>
        <taxon>Psylliodes</taxon>
    </lineage>
</organism>
<dbReference type="GO" id="GO:0006869">
    <property type="term" value="P:lipid transport"/>
    <property type="evidence" value="ECO:0007669"/>
    <property type="project" value="UniProtKB-KW"/>
</dbReference>
<evidence type="ECO:0008006" key="9">
    <source>
        <dbReference type="Google" id="ProtNLM"/>
    </source>
</evidence>
<dbReference type="PANTHER" id="PTHR16166">
    <property type="entry name" value="VACUOLAR PROTEIN SORTING-ASSOCIATED PROTEIN VPS13"/>
    <property type="match status" value="1"/>
</dbReference>
<evidence type="ECO:0000259" key="6">
    <source>
        <dbReference type="Pfam" id="PF25037"/>
    </source>
</evidence>
<evidence type="ECO:0000313" key="7">
    <source>
        <dbReference type="EMBL" id="CAH1100403.1"/>
    </source>
</evidence>
<dbReference type="Pfam" id="PF25037">
    <property type="entry name" value="VPS13_C"/>
    <property type="match status" value="1"/>
</dbReference>
<dbReference type="Pfam" id="PF25036">
    <property type="entry name" value="VPS13_VAB"/>
    <property type="match status" value="1"/>
</dbReference>
<feature type="domain" description="Intermembrane lipid transfer protein VPS13-like C-terminal" evidence="6">
    <location>
        <begin position="3090"/>
        <end position="3198"/>
    </location>
</feature>
<protein>
    <recommendedName>
        <fullName evidence="9">Vacuolar protein sorting-associated protein</fullName>
    </recommendedName>
</protein>
<accession>A0A9P0CGT8</accession>
<evidence type="ECO:0000259" key="5">
    <source>
        <dbReference type="Pfam" id="PF25036"/>
    </source>
</evidence>
<comment type="similarity">
    <text evidence="1">Belongs to the VPS13 family.</text>
</comment>
<dbReference type="EMBL" id="OV651822">
    <property type="protein sequence ID" value="CAH1100403.1"/>
    <property type="molecule type" value="Genomic_DNA"/>
</dbReference>
<evidence type="ECO:0000313" key="8">
    <source>
        <dbReference type="Proteomes" id="UP001153636"/>
    </source>
</evidence>
<dbReference type="InterPro" id="IPR056748">
    <property type="entry name" value="VPS13-like_C"/>
</dbReference>
<keyword evidence="8" id="KW-1185">Reference proteome</keyword>
<feature type="domain" description="Vacuolar protein sorting-associated protein 13 VPS13 adaptor binding" evidence="5">
    <location>
        <begin position="1956"/>
        <end position="2511"/>
    </location>
</feature>
<sequence>MVFQSALSYVLNKYLGEFVENLDEKQLNVGIWGGDIELKNLVIKPAALEELDLPVQCVYGKIGKLVLKIPWKSLYTERTVITVEDVYLLVHPNQQVKYDQIKEEQQKLDFKRKEIDRIEEVKRITAEKLSGKAPAKQGWTAEFSEKLVTTVIKNLQLNIKNIHIRYEDKITNSKAPFAFGITLDELAVESTDSDWKKVISEDLVKIYKILYMENLAIYLNCNCSVYADLTTEKMLEKLNNGIASQKKLPEGYTYIVGPINADARLKMNQKPSLDNPAYSIPKFHLNLQMETLYVGLNRCQYQDIIALVDSMERMDRGLPFRKFRPNVTTYKGHYREWWHFAIDSVLEYEVRRKKREWDWNHIKEYRNMCREYKQLFNRKLHKKLKDPDVGRFNECEKVLDLTNLIIIREQVHAEERRESTEDEKKGWLSWMWGGSSQSSDDLQKTSAISKIKQEMTAEEKQRLYQAIGYQENASPVIYPEEYIDTVATFVLKMFTIELSDVAKNNKFISVFKCDLNTVKCRLETRPAGQGLGVKVKIDDFTGTGLSDADYVPYLISSEASEGGLLDILYEKNPIDKNCDQRIHVTAQPLRIIYDAKTINKLVQIFTIPPDSSVTQLQDAAVTRMTEIKEMSSLGLQYTLEKHQILDINIDFQAPYFIMPYEGKYTGNENVIVVDLGNLKIFSRGRRLTGSEVKKQFDKGLNQEEILSYMKENVYDKFDLVLNNLQIIVAQSEEDWKKTLEKHTTMQTSMHLLQPLTLAINYHKCLITDDPRLPHNKIQAEIPSIDIVVSDARLMLAISLLTSIQFPDANAIQEDLPLKKTFSSTASLHSLFKDIQVPNAVTELPTLSQPEGENSHDQSTEHVEFQILLATFVMSEFSVTILKQEIISESAVELAKFTMNTITCDMSQLTSVMNVEVKLVNMQLEVNRDTDKITIIDTLKTDSWKNSLFNIVYTQVDPKCPDIHSLHHSCESSLDVNFGSLDLVVHKEAILTILQFYSDINDHILNATQDKEQAKATTSRLYRTISTSSSVNLIGGQILPKKTKSKKKRVNETIKFKLSAHLEEVCVKFSSDAKEIAKASISKLDTILITKETYLQINVKLGDLSVRDLNPFSVHKQILSRLEGEALSAQVVMNVIDQEDTSDLPNIVVKVELGRTRILFLNWFITNVLTYMNQFQVAQEAIMNASAAAAEAAKTNVKDAYDKAQRVALSIKLNAPVILVPINSRSYDVVFLDLGVMTLKNSFLNLDIKNADGFPAVIDDLEIALKELKISRGTVDDEYAMVDEHLILEPSNLDLFVKRNLSTSWYTAIPDIDVSGKISKIQFVISNVDYQGIMHILNGNLAEGVVETVLTQRETSKEESKSETILPLSIASGVEKAEVAKEIWIGTKKEKPHTSLKFTFSMDQFIVKMFYQAGATIKSGVKRTEQTQFARFALEGFSLKGRMLSDNSMVTSVLLLKCILDDIRPDRQNKLNRIIDKSPEKFENASDAKSMIDITYQQKNDDSFVDVRIFSFTIVVSMDYLMKFSDYFTIPEQETLAHLMKASETSASTKPVKQLKENKPPAKGQMTLNLKLEKPDIILVEHMEHIDAKAIIFTAEVLVKFRQAGTHQVINGIIKECELYRSVFDPKIRLDNKVTILHPLDVSLAGSTPPDQGLHLELLVTNVYINVSPTSIELLNQVMVSLSSESSTKLETEKVFDYEDLWNPKPFKGEDYWFLNTEVAADVLDLITEPKELHRTLEEICIVSIPLISIVVEAGGGNKSLPLIVLETGFKGTVRNWSNALTLEASLTIQMGYYNNKLAMWEPLIEPEVINEHTHAPWELKVEVAINETVEDTTSSLPSTELDLESEQQIELPKPVMSIGLYSEKILELTVSKTLLEMIDYLQKTFSAALVKDSVKDTKGLDAPFRVINELGEDITLDLEDSSFAHIGLLESDANKADVPLQLKDIYKGDEKLQMSKEMLGNSHGKAYSLKIQINSLDSSLSLPVVRADKRYFPLNYRSNIHENWGIISDITVVEAITHIVLRSIIQVHNHFDVPIDVYFMTSKGNQLQLISQIQPKAKLNVPLKAVYTPTTELFFGVPDFSVTAKPFAWKDLQTNLKVTKVLKCFPKSMERENVPFIIEAVGEMEQVYFEQSNRHTMTSTCYNIHLKPCVTFMNSLPITVVCCVDESPDEYTVEAGETLQLPTVEPGSNFLVIRIPQYLEKDWSCRNEIIGEPEEFSVWTFNSYDSASTIALDLGMHVEKHKGALVLTLYCPFWMINKTGLMISYRKSKKGEKVDTTSSPQSSEDNVNVLYHPANFEGPILFSFSAKNFFGKKKAAIRIENGVWSDKFSIDVAGSSGVVSCKFKEQVYQVGVQNKLTYNGLTKQITFVPYYIIINEAPFAIECQENSRPADPWIVVEPKSCSPLWPKDEAQDKLMKIRAKGTTQHSAPFMYTDSHTTLLRLNNKYGGLNVDIQITEGSILINVVPYEDGSAPALLINHSKYVISYWEKESIQKRLLEPNHSILYTWENPSGPREIVWDRGNKKEIVEDLRKDKYGEFTPSDGVTVYWTSFLDGMQRVLLFTHERYLAESAQASTILEQLQQEITVSIHGIGVSLVNNLTKQELMYVGIASSGVIWETARMHSERFKYLDKRTSDLIEESFQECVRHTVMNPKHSWFVKVDSKTEIDFRSGKMYKPQKRKIRRTFLTGLWFQLKTSPTQMQVHAKINRLQIDNQLYDCFFPVVLAPVPLPKSVASDAIKPFIEVSIVQLLMKNSQIRQFKYFKVLVQEFHIKMDIGFVNALVEMFSEQEVTPEKLKQQFLLDRQNVGENLYKLAATESIQQQKSFYDLLHFSPLKIHISFSLASSGSSTESTGAPPFLNVLLQGLGVTLTDVNDVIFKLAFFERNFSFLTQNQLISEASTHYIGQFIKQFYVLILGLDVIGNPYGLVLGITKGVEDLFYEPFQGAIQGPGEFVEGLGLGVKSLFGHTVGGAAGAVSKITGAMGKGIAALTFDEDFQRKRREHKNRKPQNAQEGLARSGKGVVMGFYSGVTGVFTKPVEGAKEEGVEGFFKGLGKGAVGLVTRPVAGVVDFASESFDVVKRAAEGQNDTLRLRAPRFLHNDGLLRPYNKTEALGNKYLYSISKGKYAKTDVYVAHYDIVEEKEVLLLTDRRIAYITHSDMFGNWQIEWHYTWNEIPSPAKVSLKGVLIQFSEKKKKVFSSGEFAKMVLIPNPKVREEICQKIESLRGA</sequence>
<dbReference type="GO" id="GO:0045053">
    <property type="term" value="P:protein retention in Golgi apparatus"/>
    <property type="evidence" value="ECO:0007669"/>
    <property type="project" value="TreeGrafter"/>
</dbReference>
<dbReference type="InterPro" id="IPR026847">
    <property type="entry name" value="VPS13"/>
</dbReference>
<dbReference type="InterPro" id="IPR026854">
    <property type="entry name" value="VPS13_N"/>
</dbReference>
<dbReference type="GO" id="GO:0006623">
    <property type="term" value="P:protein targeting to vacuole"/>
    <property type="evidence" value="ECO:0007669"/>
    <property type="project" value="TreeGrafter"/>
</dbReference>
<feature type="domain" description="Chorein N-terminal" evidence="4">
    <location>
        <begin position="2"/>
        <end position="1140"/>
    </location>
</feature>
<gene>
    <name evidence="7" type="ORF">PSYICH_LOCUS2073</name>
</gene>
<evidence type="ECO:0000256" key="2">
    <source>
        <dbReference type="ARBA" id="ARBA00022448"/>
    </source>
</evidence>
<proteinExistence type="inferred from homology"/>